<proteinExistence type="predicted"/>
<dbReference type="AlphaFoldDB" id="A0A395T7D8"/>
<dbReference type="SUPFAM" id="SSF49785">
    <property type="entry name" value="Galactose-binding domain-like"/>
    <property type="match status" value="1"/>
</dbReference>
<evidence type="ECO:0000256" key="1">
    <source>
        <dbReference type="SAM" id="SignalP"/>
    </source>
</evidence>
<sequence length="296" mass="31922">MRFVSLCTVLGAALLPMISAAPCKPNKSTSMLSATTTVESETLSTAATTETSFHSTVTTDATTDITSIIETTITETASLSETTSAVSDYTTESSVTIDTTSIEIMTTTTAETPESTNIISNGDFEDEHNADWTSRTGGIKSDASKARAGQKYGYVQPSYSNYADVYSTKGRTFELVNEKGIGGNNLNQTLNGLDTRRLYRLSFYAAVFSNPAPSRGDTVCTLEALQRSTVIDSWTPDYAALNEYKPFETTFTPVDDDFSFTLRLRCDGDSLVTLSVGIDDVSLYDIGEAPITITPE</sequence>
<organism evidence="2 3">
    <name type="scientific">Fusarium longipes</name>
    <dbReference type="NCBI Taxonomy" id="694270"/>
    <lineage>
        <taxon>Eukaryota</taxon>
        <taxon>Fungi</taxon>
        <taxon>Dikarya</taxon>
        <taxon>Ascomycota</taxon>
        <taxon>Pezizomycotina</taxon>
        <taxon>Sordariomycetes</taxon>
        <taxon>Hypocreomycetidae</taxon>
        <taxon>Hypocreales</taxon>
        <taxon>Nectriaceae</taxon>
        <taxon>Fusarium</taxon>
    </lineage>
</organism>
<name>A0A395T7D8_9HYPO</name>
<dbReference type="EMBL" id="PXOG01000025">
    <property type="protein sequence ID" value="RGP80664.1"/>
    <property type="molecule type" value="Genomic_DNA"/>
</dbReference>
<dbReference type="OrthoDB" id="5150344at2759"/>
<feature type="signal peptide" evidence="1">
    <location>
        <begin position="1"/>
        <end position="20"/>
    </location>
</feature>
<feature type="chain" id="PRO_5017296334" description="CBM-cenC domain-containing protein" evidence="1">
    <location>
        <begin position="21"/>
        <end position="296"/>
    </location>
</feature>
<accession>A0A395T7D8</accession>
<protein>
    <recommendedName>
        <fullName evidence="4">CBM-cenC domain-containing protein</fullName>
    </recommendedName>
</protein>
<evidence type="ECO:0008006" key="4">
    <source>
        <dbReference type="Google" id="ProtNLM"/>
    </source>
</evidence>
<keyword evidence="3" id="KW-1185">Reference proteome</keyword>
<dbReference type="STRING" id="694270.A0A395T7D8"/>
<dbReference type="Gene3D" id="2.60.120.260">
    <property type="entry name" value="Galactose-binding domain-like"/>
    <property type="match status" value="1"/>
</dbReference>
<evidence type="ECO:0000313" key="2">
    <source>
        <dbReference type="EMBL" id="RGP80664.1"/>
    </source>
</evidence>
<dbReference type="InterPro" id="IPR008979">
    <property type="entry name" value="Galactose-bd-like_sf"/>
</dbReference>
<comment type="caution">
    <text evidence="2">The sequence shown here is derived from an EMBL/GenBank/DDBJ whole genome shotgun (WGS) entry which is preliminary data.</text>
</comment>
<keyword evidence="1" id="KW-0732">Signal</keyword>
<dbReference type="Proteomes" id="UP000266234">
    <property type="component" value="Unassembled WGS sequence"/>
</dbReference>
<reference evidence="2 3" key="1">
    <citation type="journal article" date="2018" name="PLoS Pathog.">
        <title>Evolution of structural diversity of trichothecenes, a family of toxins produced by plant pathogenic and entomopathogenic fungi.</title>
        <authorList>
            <person name="Proctor R.H."/>
            <person name="McCormick S.P."/>
            <person name="Kim H.S."/>
            <person name="Cardoza R.E."/>
            <person name="Stanley A.M."/>
            <person name="Lindo L."/>
            <person name="Kelly A."/>
            <person name="Brown D.W."/>
            <person name="Lee T."/>
            <person name="Vaughan M.M."/>
            <person name="Alexander N.J."/>
            <person name="Busman M."/>
            <person name="Gutierrez S."/>
        </authorList>
    </citation>
    <scope>NUCLEOTIDE SEQUENCE [LARGE SCALE GENOMIC DNA]</scope>
    <source>
        <strain evidence="2 3">NRRL 20695</strain>
    </source>
</reference>
<gene>
    <name evidence="2" type="ORF">FLONG3_1139</name>
</gene>
<evidence type="ECO:0000313" key="3">
    <source>
        <dbReference type="Proteomes" id="UP000266234"/>
    </source>
</evidence>